<dbReference type="VEuPathDB" id="FungiDB:M_BR32_EuGene_00106091"/>
<dbReference type="Pfam" id="PF08881">
    <property type="entry name" value="CVNH"/>
    <property type="match status" value="1"/>
</dbReference>
<dbReference type="Proteomes" id="UP000294847">
    <property type="component" value="Chromosome 1"/>
</dbReference>
<dbReference type="AlphaFoldDB" id="A0A4P7MVT9"/>
<proteinExistence type="predicted"/>
<dbReference type="SMART" id="SM01111">
    <property type="entry name" value="CVNH"/>
    <property type="match status" value="1"/>
</dbReference>
<dbReference type="EMBL" id="CP034204">
    <property type="protein sequence ID" value="QBZ53352.1"/>
    <property type="molecule type" value="Genomic_DNA"/>
</dbReference>
<organism evidence="2 3">
    <name type="scientific">Pyricularia oryzae</name>
    <name type="common">Rice blast fungus</name>
    <name type="synonym">Magnaporthe oryzae</name>
    <dbReference type="NCBI Taxonomy" id="318829"/>
    <lineage>
        <taxon>Eukaryota</taxon>
        <taxon>Fungi</taxon>
        <taxon>Dikarya</taxon>
        <taxon>Ascomycota</taxon>
        <taxon>Pezizomycotina</taxon>
        <taxon>Sordariomycetes</taxon>
        <taxon>Sordariomycetidae</taxon>
        <taxon>Magnaporthales</taxon>
        <taxon>Pyriculariaceae</taxon>
        <taxon>Pyricularia</taxon>
    </lineage>
</organism>
<evidence type="ECO:0000313" key="2">
    <source>
        <dbReference type="EMBL" id="QBZ53352.1"/>
    </source>
</evidence>
<accession>A0A4P7MVT9</accession>
<evidence type="ECO:0000259" key="1">
    <source>
        <dbReference type="SMART" id="SM01111"/>
    </source>
</evidence>
<dbReference type="SMR" id="A0A4P7MVT9"/>
<dbReference type="Gene3D" id="2.30.60.10">
    <property type="entry name" value="Cyanovirin-N"/>
    <property type="match status" value="1"/>
</dbReference>
<dbReference type="OMA" id="GKFRNYC"/>
<reference evidence="2 3" key="1">
    <citation type="journal article" date="2019" name="Mol. Biol. Evol.">
        <title>Blast fungal genomes show frequent chromosomal changes, gene gains and losses, and effector gene turnover.</title>
        <authorList>
            <person name="Gomez Luciano L.B."/>
            <person name="Jason Tsai I."/>
            <person name="Chuma I."/>
            <person name="Tosa Y."/>
            <person name="Chen Y.H."/>
            <person name="Li J.Y."/>
            <person name="Li M.Y."/>
            <person name="Jade Lu M.Y."/>
            <person name="Nakayashiki H."/>
            <person name="Li W.H."/>
        </authorList>
    </citation>
    <scope>NUCLEOTIDE SEQUENCE [LARGE SCALE GENOMIC DNA]</scope>
    <source>
        <strain evidence="2">MZ5-1-6</strain>
    </source>
</reference>
<evidence type="ECO:0000313" key="3">
    <source>
        <dbReference type="Proteomes" id="UP000294847"/>
    </source>
</evidence>
<dbReference type="InterPro" id="IPR011058">
    <property type="entry name" value="Cyanovirin-N"/>
</dbReference>
<dbReference type="SUPFAM" id="SSF51322">
    <property type="entry name" value="Cyanovirin-N"/>
    <property type="match status" value="1"/>
</dbReference>
<gene>
    <name evidence="2" type="ORF">PoMZ_09030</name>
</gene>
<protein>
    <recommendedName>
        <fullName evidence="1">Cyanovirin-N domain-containing protein</fullName>
    </recommendedName>
</protein>
<sequence>MYLINLIIVPFVAALPAITMRQANNIFSDSCTNIELVNAYPGKVLNDNLKGSCLGPQGKKLESSLDLNQCVGIDYSNNTLTWMPLGKFRNYCDTCSLKEGNVLACTCNKQASTLKLDDGVVIRDGSLSCK</sequence>
<feature type="domain" description="Cyanovirin-N" evidence="1">
    <location>
        <begin position="26"/>
        <end position="129"/>
    </location>
</feature>
<name>A0A4P7MVT9_PYROR</name>
<dbReference type="InterPro" id="IPR036673">
    <property type="entry name" value="Cyanovirin-N_sf"/>
</dbReference>